<dbReference type="Proteomes" id="UP000749559">
    <property type="component" value="Unassembled WGS sequence"/>
</dbReference>
<evidence type="ECO:0000313" key="4">
    <source>
        <dbReference type="EMBL" id="CAH1791614.1"/>
    </source>
</evidence>
<comment type="caution">
    <text evidence="4">The sequence shown here is derived from an EMBL/GenBank/DDBJ whole genome shotgun (WGS) entry which is preliminary data.</text>
</comment>
<keyword evidence="5" id="KW-1185">Reference proteome</keyword>
<evidence type="ECO:0000313" key="5">
    <source>
        <dbReference type="Proteomes" id="UP000749559"/>
    </source>
</evidence>
<feature type="compositionally biased region" description="Low complexity" evidence="2">
    <location>
        <begin position="165"/>
        <end position="174"/>
    </location>
</feature>
<dbReference type="InterPro" id="IPR040248">
    <property type="entry name" value="RRBP1"/>
</dbReference>
<proteinExistence type="predicted"/>
<feature type="compositionally biased region" description="Polar residues" evidence="2">
    <location>
        <begin position="1035"/>
        <end position="1048"/>
    </location>
</feature>
<feature type="region of interest" description="Disordered" evidence="2">
    <location>
        <begin position="1032"/>
        <end position="1058"/>
    </location>
</feature>
<feature type="compositionally biased region" description="Basic and acidic residues" evidence="2">
    <location>
        <begin position="271"/>
        <end position="285"/>
    </location>
</feature>
<feature type="coiled-coil region" evidence="1">
    <location>
        <begin position="409"/>
        <end position="436"/>
    </location>
</feature>
<dbReference type="PANTHER" id="PTHR18939:SF4">
    <property type="entry name" value="RIBOSOME-BINDING PROTEIN 1"/>
    <property type="match status" value="1"/>
</dbReference>
<keyword evidence="3" id="KW-1133">Transmembrane helix</keyword>
<name>A0A8J1U1V9_OWEFU</name>
<dbReference type="PANTHER" id="PTHR18939">
    <property type="entry name" value="RIBOSOME BINDING PROTEIN-1"/>
    <property type="match status" value="1"/>
</dbReference>
<feature type="compositionally biased region" description="Basic and acidic residues" evidence="2">
    <location>
        <begin position="295"/>
        <end position="312"/>
    </location>
</feature>
<accession>A0A8J1U1V9</accession>
<feature type="region of interest" description="Disordered" evidence="2">
    <location>
        <begin position="619"/>
        <end position="641"/>
    </location>
</feature>
<gene>
    <name evidence="4" type="ORF">OFUS_LOCUS16677</name>
</gene>
<dbReference type="AlphaFoldDB" id="A0A8J1U1V9"/>
<feature type="transmembrane region" description="Helical" evidence="3">
    <location>
        <begin position="15"/>
        <end position="37"/>
    </location>
</feature>
<sequence length="1058" mass="120323">MTMTESALAMDPQTLMIAAAIIIGAFILVYLISVFGIRERSYEEALEAQKQRQEDDKQTSKKSKKDQRAKKGFRRNKGDKEASRASPESEEEIPHKMVELEIEPEIIEPSETTPRKRKNKAKPEKSILLNKDEVSYRQDESKVHEAFHPKSLPRDEIEQKHAHEQVTVVETTQTKSQKRTVKTEVITEEKVKVVESEPVKSAPVPKKEKKERKSDNKETFQLATTVRQATLSSTEMQTLIDILLNKQGGATPGDTWSTNSKKGDPITQMKKQLEEKEEALKEEQQRSQSANSKLYEIRQEQAQERSRYSVNEKKLQETIQVKDSEIQALHTRMQQTHGQHVAEMNAMQQNSQYGEGHAQLIQRLQEENKQLKEVASRKQSSEISPAQFAGMKNQLEIIKTELNSNVIKLNTSENAKRNLEQKVAGYENQLRQIDSSKRDTTMLSKKLDEVSEQLRHAEMKNISIAKDADQAAKVAEDEISNLKDRLRSLEANSKNKEDNTKALELRYKDIERQKIDLESKVKSTETQLSNVERQKAEINLDLMALKQENKALKDELHTTQERQQGEGAEEPSVKGVTVNGDTAKPTNTVDIHTHEKLLQDKDKELGRLCEDLEAQKQKNNDLRSKVADGGSATEEVSKLQNDLESKQAAIDKLESIVETQKRHNDELQEKYNSLQTQESVTSGDSQEVSKLQEELAAQRKKNDELREKNWKAMEAVAAAEKVAEEKVQVAVKQSKADSVEQIASQEVSAQETLLKIFPQIKITETIKTHEEWMKVFEKEITHYVTKTSVVKDPALEKELSAAKENEEKLQSQVENYKSVLANTESILNKLQTSVEQEEAKWQERLQLSQSQQQETETEVKQLREQLKNSNTEEMELTYNALKGTVEKMEQKIERLQGELQQSEKHELQSSQSIDTVDARPVDNSDLLKLIEQLKGELAEERKTSKELGTQNVRLNSTVKIGQDSLKAEQDLVKNLQNELSQKTKDYSTLANLTHCDWEIIDTVDKAGSGSSDVDQLRSKLAEKERQLEKEIMANRQLSQRLSASPQGNQGNGDIGTAV</sequence>
<protein>
    <submittedName>
        <fullName evidence="4">Uncharacterized protein</fullName>
    </submittedName>
</protein>
<feature type="compositionally biased region" description="Basic and acidic residues" evidence="2">
    <location>
        <begin position="205"/>
        <end position="218"/>
    </location>
</feature>
<feature type="compositionally biased region" description="Basic and acidic residues" evidence="2">
    <location>
        <begin position="121"/>
        <end position="164"/>
    </location>
</feature>
<evidence type="ECO:0000256" key="3">
    <source>
        <dbReference type="SAM" id="Phobius"/>
    </source>
</evidence>
<dbReference type="EMBL" id="CAIIXF020000008">
    <property type="protein sequence ID" value="CAH1791614.1"/>
    <property type="molecule type" value="Genomic_DNA"/>
</dbReference>
<feature type="region of interest" description="Disordered" evidence="2">
    <location>
        <begin position="47"/>
        <end position="181"/>
    </location>
</feature>
<feature type="region of interest" description="Disordered" evidence="2">
    <location>
        <begin position="558"/>
        <end position="587"/>
    </location>
</feature>
<feature type="compositionally biased region" description="Basic residues" evidence="2">
    <location>
        <begin position="60"/>
        <end position="75"/>
    </location>
</feature>
<keyword evidence="3" id="KW-0472">Membrane</keyword>
<keyword evidence="3" id="KW-0812">Transmembrane</keyword>
<keyword evidence="1" id="KW-0175">Coiled coil</keyword>
<evidence type="ECO:0000256" key="1">
    <source>
        <dbReference type="SAM" id="Coils"/>
    </source>
</evidence>
<feature type="compositionally biased region" description="Basic and acidic residues" evidence="2">
    <location>
        <begin position="47"/>
        <end position="59"/>
    </location>
</feature>
<feature type="coiled-coil region" evidence="1">
    <location>
        <begin position="354"/>
        <end position="381"/>
    </location>
</feature>
<dbReference type="GO" id="GO:0005789">
    <property type="term" value="C:endoplasmic reticulum membrane"/>
    <property type="evidence" value="ECO:0007669"/>
    <property type="project" value="TreeGrafter"/>
</dbReference>
<organism evidence="4 5">
    <name type="scientific">Owenia fusiformis</name>
    <name type="common">Polychaete worm</name>
    <dbReference type="NCBI Taxonomy" id="6347"/>
    <lineage>
        <taxon>Eukaryota</taxon>
        <taxon>Metazoa</taxon>
        <taxon>Spiralia</taxon>
        <taxon>Lophotrochozoa</taxon>
        <taxon>Annelida</taxon>
        <taxon>Polychaeta</taxon>
        <taxon>Sedentaria</taxon>
        <taxon>Canalipalpata</taxon>
        <taxon>Sabellida</taxon>
        <taxon>Oweniida</taxon>
        <taxon>Oweniidae</taxon>
        <taxon>Owenia</taxon>
    </lineage>
</organism>
<dbReference type="OrthoDB" id="6410656at2759"/>
<feature type="region of interest" description="Disordered" evidence="2">
    <location>
        <begin position="195"/>
        <end position="219"/>
    </location>
</feature>
<evidence type="ECO:0000256" key="2">
    <source>
        <dbReference type="SAM" id="MobiDB-lite"/>
    </source>
</evidence>
<feature type="region of interest" description="Disordered" evidence="2">
    <location>
        <begin position="246"/>
        <end position="312"/>
    </location>
</feature>
<feature type="compositionally biased region" description="Gly residues" evidence="2">
    <location>
        <begin position="1049"/>
        <end position="1058"/>
    </location>
</feature>
<reference evidence="4" key="1">
    <citation type="submission" date="2022-03" db="EMBL/GenBank/DDBJ databases">
        <authorList>
            <person name="Martin C."/>
        </authorList>
    </citation>
    <scope>NUCLEOTIDE SEQUENCE</scope>
</reference>